<evidence type="ECO:0000313" key="5">
    <source>
        <dbReference type="EMBL" id="MDE1243521.1"/>
    </source>
</evidence>
<sequence>MKLNFSIEPIAECSILIRFAPPASTRLSLDIGNIAQNITEQLQHCIMNVTPSYNSILIDYLPYRISQAKLEYLLLNTLQTVTSHDTKLPDCIELPAYYDLQVAPDLARYHQKGLSTEQVIELHTQRIYTVCAIGFTPGFAFMTDVHDDLVMPRHTTPRLSIPKGSVAIAESQTAVYPSRSPGGWNIIANCPLSLFDANRAPMTPFTIGAQVKFTSISFEEYSALGGQLIDRGDFKETKA</sequence>
<dbReference type="Pfam" id="PF02682">
    <property type="entry name" value="CT_C_D"/>
    <property type="match status" value="1"/>
</dbReference>
<dbReference type="InterPro" id="IPR029000">
    <property type="entry name" value="Cyclophilin-like_dom_sf"/>
</dbReference>
<dbReference type="PANTHER" id="PTHR34698:SF2">
    <property type="entry name" value="5-OXOPROLINASE SUBUNIT B"/>
    <property type="match status" value="1"/>
</dbReference>
<dbReference type="InterPro" id="IPR003833">
    <property type="entry name" value="CT_C_D"/>
</dbReference>
<keyword evidence="3" id="KW-0067">ATP-binding</keyword>
<keyword evidence="2 5" id="KW-0378">Hydrolase</keyword>
<dbReference type="Proteomes" id="UP001140979">
    <property type="component" value="Unassembled WGS sequence"/>
</dbReference>
<evidence type="ECO:0000256" key="3">
    <source>
        <dbReference type="ARBA" id="ARBA00022840"/>
    </source>
</evidence>
<name>A0A9X4IQY6_9VIBR</name>
<dbReference type="Gene3D" id="2.40.100.10">
    <property type="entry name" value="Cyclophilin-like"/>
    <property type="match status" value="1"/>
</dbReference>
<accession>A0A9X4IQY6</accession>
<evidence type="ECO:0000256" key="2">
    <source>
        <dbReference type="ARBA" id="ARBA00022801"/>
    </source>
</evidence>
<dbReference type="SMART" id="SM00796">
    <property type="entry name" value="AHS1"/>
    <property type="match status" value="1"/>
</dbReference>
<protein>
    <submittedName>
        <fullName evidence="5">Allophanate hydrolase subunit 1</fullName>
    </submittedName>
</protein>
<evidence type="ECO:0000259" key="4">
    <source>
        <dbReference type="SMART" id="SM00796"/>
    </source>
</evidence>
<proteinExistence type="predicted"/>
<evidence type="ECO:0000313" key="6">
    <source>
        <dbReference type="Proteomes" id="UP001140979"/>
    </source>
</evidence>
<dbReference type="GO" id="GO:0005524">
    <property type="term" value="F:ATP binding"/>
    <property type="evidence" value="ECO:0007669"/>
    <property type="project" value="UniProtKB-KW"/>
</dbReference>
<gene>
    <name evidence="5" type="ORF">L9W94_15430</name>
</gene>
<dbReference type="GO" id="GO:0016787">
    <property type="term" value="F:hydrolase activity"/>
    <property type="evidence" value="ECO:0007669"/>
    <property type="project" value="UniProtKB-KW"/>
</dbReference>
<dbReference type="InterPro" id="IPR010016">
    <property type="entry name" value="PxpB"/>
</dbReference>
<dbReference type="SUPFAM" id="SSF160467">
    <property type="entry name" value="PH0987 N-terminal domain-like"/>
    <property type="match status" value="1"/>
</dbReference>
<feature type="domain" description="Carboxyltransferase" evidence="4">
    <location>
        <begin position="5"/>
        <end position="205"/>
    </location>
</feature>
<comment type="caution">
    <text evidence="5">The sequence shown here is derived from an EMBL/GenBank/DDBJ whole genome shotgun (WGS) entry which is preliminary data.</text>
</comment>
<dbReference type="EMBL" id="JAKNBA010000032">
    <property type="protein sequence ID" value="MDE1243521.1"/>
    <property type="molecule type" value="Genomic_DNA"/>
</dbReference>
<dbReference type="PANTHER" id="PTHR34698">
    <property type="entry name" value="5-OXOPROLINASE SUBUNIT B"/>
    <property type="match status" value="1"/>
</dbReference>
<reference evidence="5" key="1">
    <citation type="submission" date="2022-02" db="EMBL/GenBank/DDBJ databases">
        <title>Emergence and expansion in Europe of a Vibrio aestuarianus clonal complex pathogenic for oysters.</title>
        <authorList>
            <person name="Mesnil A."/>
            <person name="Travers M.-A."/>
        </authorList>
    </citation>
    <scope>NUCLEOTIDE SEQUENCE</scope>
    <source>
        <strain evidence="5">19_064_11T1</strain>
    </source>
</reference>
<dbReference type="RefSeq" id="WP_274683669.1">
    <property type="nucleotide sequence ID" value="NZ_JAKNBA010000032.1"/>
</dbReference>
<dbReference type="Gene3D" id="3.30.1360.40">
    <property type="match status" value="1"/>
</dbReference>
<dbReference type="SUPFAM" id="SSF50891">
    <property type="entry name" value="Cyclophilin-like"/>
    <property type="match status" value="1"/>
</dbReference>
<keyword evidence="1" id="KW-0547">Nucleotide-binding</keyword>
<dbReference type="AlphaFoldDB" id="A0A9X4IQY6"/>
<evidence type="ECO:0000256" key="1">
    <source>
        <dbReference type="ARBA" id="ARBA00022741"/>
    </source>
</evidence>
<organism evidence="5 6">
    <name type="scientific">Vibrio aestuarianus</name>
    <dbReference type="NCBI Taxonomy" id="28171"/>
    <lineage>
        <taxon>Bacteria</taxon>
        <taxon>Pseudomonadati</taxon>
        <taxon>Pseudomonadota</taxon>
        <taxon>Gammaproteobacteria</taxon>
        <taxon>Vibrionales</taxon>
        <taxon>Vibrionaceae</taxon>
        <taxon>Vibrio</taxon>
    </lineage>
</organism>